<keyword evidence="2" id="KW-1133">Transmembrane helix</keyword>
<evidence type="ECO:0000256" key="2">
    <source>
        <dbReference type="SAM" id="Phobius"/>
    </source>
</evidence>
<comment type="caution">
    <text evidence="3">The sequence shown here is derived from an EMBL/GenBank/DDBJ whole genome shotgun (WGS) entry which is preliminary data.</text>
</comment>
<evidence type="ECO:0000256" key="1">
    <source>
        <dbReference type="SAM" id="MobiDB-lite"/>
    </source>
</evidence>
<gene>
    <name evidence="3" type="ORF">WKI71_21020</name>
</gene>
<keyword evidence="2" id="KW-0472">Membrane</keyword>
<keyword evidence="4" id="KW-1185">Reference proteome</keyword>
<proteinExistence type="predicted"/>
<organism evidence="3 4">
    <name type="scientific">Streptomyces machairae</name>
    <dbReference type="NCBI Taxonomy" id="3134109"/>
    <lineage>
        <taxon>Bacteria</taxon>
        <taxon>Bacillati</taxon>
        <taxon>Actinomycetota</taxon>
        <taxon>Actinomycetes</taxon>
        <taxon>Kitasatosporales</taxon>
        <taxon>Streptomycetaceae</taxon>
        <taxon>Streptomyces</taxon>
    </lineage>
</organism>
<name>A0ABU8UM56_9ACTN</name>
<protein>
    <submittedName>
        <fullName evidence="3">Uncharacterized protein</fullName>
    </submittedName>
</protein>
<keyword evidence="2" id="KW-0812">Transmembrane</keyword>
<dbReference type="EMBL" id="JBBKAK010000001">
    <property type="protein sequence ID" value="MEJ8670006.1"/>
    <property type="molecule type" value="Genomic_DNA"/>
</dbReference>
<evidence type="ECO:0000313" key="3">
    <source>
        <dbReference type="EMBL" id="MEJ8670006.1"/>
    </source>
</evidence>
<accession>A0ABU8UM56</accession>
<sequence>MTTVTIETSTTATPSRGPRGLVWTMLRLHRSALWFWVMLVAVAAGALLWAYGPGRTPSGPRSGRWAAPRRKRAWAATSRTPPLCGTTRSSASAPDCSPSRRS</sequence>
<evidence type="ECO:0000313" key="4">
    <source>
        <dbReference type="Proteomes" id="UP001376459"/>
    </source>
</evidence>
<feature type="region of interest" description="Disordered" evidence="1">
    <location>
        <begin position="55"/>
        <end position="102"/>
    </location>
</feature>
<feature type="compositionally biased region" description="Low complexity" evidence="1">
    <location>
        <begin position="55"/>
        <end position="66"/>
    </location>
</feature>
<feature type="transmembrane region" description="Helical" evidence="2">
    <location>
        <begin position="33"/>
        <end position="52"/>
    </location>
</feature>
<dbReference type="Proteomes" id="UP001376459">
    <property type="component" value="Unassembled WGS sequence"/>
</dbReference>
<reference evidence="3 4" key="1">
    <citation type="submission" date="2024-03" db="EMBL/GenBank/DDBJ databases">
        <title>Novel Streptomyces species of biotechnological and ecological value are a feature of Machair soil.</title>
        <authorList>
            <person name="Prole J.R."/>
            <person name="Goodfellow M."/>
            <person name="Allenby N."/>
            <person name="Ward A.C."/>
        </authorList>
    </citation>
    <scope>NUCLEOTIDE SEQUENCE [LARGE SCALE GENOMIC DNA]</scope>
    <source>
        <strain evidence="3 4">MS1.AVA.1</strain>
    </source>
</reference>